<feature type="compositionally biased region" description="Polar residues" evidence="8">
    <location>
        <begin position="233"/>
        <end position="243"/>
    </location>
</feature>
<dbReference type="GO" id="GO:0008023">
    <property type="term" value="C:transcription elongation factor complex"/>
    <property type="evidence" value="ECO:0007669"/>
    <property type="project" value="InterPro"/>
</dbReference>
<feature type="compositionally biased region" description="Low complexity" evidence="8">
    <location>
        <begin position="181"/>
        <end position="190"/>
    </location>
</feature>
<dbReference type="GO" id="GO:0000987">
    <property type="term" value="F:cis-regulatory region sequence-specific DNA binding"/>
    <property type="evidence" value="ECO:0007669"/>
    <property type="project" value="TreeGrafter"/>
</dbReference>
<dbReference type="Proteomes" id="UP001374579">
    <property type="component" value="Unassembled WGS sequence"/>
</dbReference>
<evidence type="ECO:0000256" key="8">
    <source>
        <dbReference type="SAM" id="MobiDB-lite"/>
    </source>
</evidence>
<keyword evidence="3" id="KW-0805">Transcription regulation</keyword>
<dbReference type="Pfam" id="PF07303">
    <property type="entry name" value="Occludin_ELL"/>
    <property type="match status" value="1"/>
</dbReference>
<dbReference type="PANTHER" id="PTHR23288">
    <property type="entry name" value="OCCLUDIN AND RNA POLYMERASE II ELONGATION FACTOR ELL"/>
    <property type="match status" value="1"/>
</dbReference>
<name>A0AAN9GS05_9CAEN</name>
<evidence type="ECO:0000313" key="11">
    <source>
        <dbReference type="Proteomes" id="UP001374579"/>
    </source>
</evidence>
<evidence type="ECO:0000256" key="7">
    <source>
        <dbReference type="SAM" id="Coils"/>
    </source>
</evidence>
<dbReference type="EMBL" id="JBAMIC010000001">
    <property type="protein sequence ID" value="KAK7116690.1"/>
    <property type="molecule type" value="Genomic_DNA"/>
</dbReference>
<feature type="region of interest" description="Disordered" evidence="8">
    <location>
        <begin position="327"/>
        <end position="434"/>
    </location>
</feature>
<dbReference type="InterPro" id="IPR010844">
    <property type="entry name" value="Occludin_ELL"/>
</dbReference>
<evidence type="ECO:0000256" key="2">
    <source>
        <dbReference type="ARBA" id="ARBA00009171"/>
    </source>
</evidence>
<evidence type="ECO:0000256" key="6">
    <source>
        <dbReference type="PROSITE-ProRule" id="PRU01324"/>
    </source>
</evidence>
<feature type="compositionally biased region" description="Basic residues" evidence="8">
    <location>
        <begin position="368"/>
        <end position="383"/>
    </location>
</feature>
<dbReference type="InterPro" id="IPR019464">
    <property type="entry name" value="ELL_N"/>
</dbReference>
<dbReference type="Gene3D" id="1.10.10.2670">
    <property type="entry name" value="E3 ubiquitin-protein ligase"/>
    <property type="match status" value="1"/>
</dbReference>
<evidence type="ECO:0000256" key="1">
    <source>
        <dbReference type="ARBA" id="ARBA00004123"/>
    </source>
</evidence>
<feature type="domain" description="OCEL" evidence="9">
    <location>
        <begin position="431"/>
        <end position="540"/>
    </location>
</feature>
<proteinExistence type="inferred from homology"/>
<dbReference type="SUPFAM" id="SSF144292">
    <property type="entry name" value="occludin/ELL-like"/>
    <property type="match status" value="1"/>
</dbReference>
<gene>
    <name evidence="10" type="ORF">V1264_002323</name>
</gene>
<evidence type="ECO:0000256" key="4">
    <source>
        <dbReference type="ARBA" id="ARBA00023163"/>
    </source>
</evidence>
<feature type="coiled-coil region" evidence="7">
    <location>
        <begin position="450"/>
        <end position="515"/>
    </location>
</feature>
<feature type="compositionally biased region" description="Polar residues" evidence="8">
    <location>
        <begin position="212"/>
        <end position="226"/>
    </location>
</feature>
<sequence length="545" mass="61032">MAATLDEGREYGLASNVSTSGNKTFIHFKLTDSALRALEEYSKIKGGCSRKPTIQFRDSNGVMSIPGQVSSDDPKAERSFKLNLAKIHGDVNGSFDCIQQTSTGQGSSLQCLGSMQFKVTTHANNDVYNDTRKKIAFADTESKKFCAKEIKMSGRFSGKKIKKVIPSSQYKALNPTPKPSPASISTSSSSLVNNRLTPPPSSAHSPHHPINGNRNKPVSALGSSNGVMKPSGHSGNKGSSATTGLPYRERVIHLLALRPYKKPELVARLMKDGIKDKDRNILGVVLKSVGTMNKDNSYSLAKHVWQDIRSDWPLYTDADRQLMKKNQQLMESRPSLSPSVSPAVRPSNSPSPPQKRSLEDLPDVVPNKKQRISHHDKHQKRTNGKLADGDNNNHNSSSGAVTMATNSFGDKGSPGSNRENQEKDDDTDSTPDYVTQYSGIESCKQRLRYKQDFNSEYEEYRRLHEKVQNVTRRFQHLKERILNTKEGSQEFEELRSKVLQEYEQQKNDSKFLQRKQRVNYLHGKLGHIKRLIMEYDRNQHIADCS</sequence>
<evidence type="ECO:0000313" key="10">
    <source>
        <dbReference type="EMBL" id="KAK7116690.1"/>
    </source>
</evidence>
<dbReference type="InterPro" id="IPR042065">
    <property type="entry name" value="E3_ELL-like"/>
</dbReference>
<evidence type="ECO:0000256" key="3">
    <source>
        <dbReference type="ARBA" id="ARBA00023015"/>
    </source>
</evidence>
<dbReference type="PROSITE" id="PS51980">
    <property type="entry name" value="OCEL"/>
    <property type="match status" value="1"/>
</dbReference>
<dbReference type="InterPro" id="IPR036390">
    <property type="entry name" value="WH_DNA-bd_sf"/>
</dbReference>
<reference evidence="10 11" key="1">
    <citation type="submission" date="2024-02" db="EMBL/GenBank/DDBJ databases">
        <title>Chromosome-scale genome assembly of the rough periwinkle Littorina saxatilis.</title>
        <authorList>
            <person name="De Jode A."/>
            <person name="Faria R."/>
            <person name="Formenti G."/>
            <person name="Sims Y."/>
            <person name="Smith T.P."/>
            <person name="Tracey A."/>
            <person name="Wood J.M.D."/>
            <person name="Zagrodzka Z.B."/>
            <person name="Johannesson K."/>
            <person name="Butlin R.K."/>
            <person name="Leder E.H."/>
        </authorList>
    </citation>
    <scope>NUCLEOTIDE SEQUENCE [LARGE SCALE GENOMIC DNA]</scope>
    <source>
        <strain evidence="10">Snail1</strain>
        <tissue evidence="10">Muscle</tissue>
    </source>
</reference>
<keyword evidence="5" id="KW-0539">Nucleus</keyword>
<dbReference type="GO" id="GO:0006368">
    <property type="term" value="P:transcription elongation by RNA polymerase II"/>
    <property type="evidence" value="ECO:0007669"/>
    <property type="project" value="InterPro"/>
</dbReference>
<keyword evidence="4" id="KW-0804">Transcription</keyword>
<keyword evidence="7" id="KW-0175">Coiled coil</keyword>
<comment type="subcellular location">
    <subcellularLocation>
        <location evidence="1">Nucleus</location>
    </subcellularLocation>
</comment>
<dbReference type="GO" id="GO:0042795">
    <property type="term" value="P:snRNA transcription by RNA polymerase II"/>
    <property type="evidence" value="ECO:0007669"/>
    <property type="project" value="TreeGrafter"/>
</dbReference>
<dbReference type="GO" id="GO:0032968">
    <property type="term" value="P:positive regulation of transcription elongation by RNA polymerase II"/>
    <property type="evidence" value="ECO:0007669"/>
    <property type="project" value="TreeGrafter"/>
</dbReference>
<feature type="region of interest" description="Disordered" evidence="8">
    <location>
        <begin position="169"/>
        <end position="244"/>
    </location>
</feature>
<comment type="similarity">
    <text evidence="2 6">Belongs to the ELL/occludin family.</text>
</comment>
<evidence type="ECO:0000256" key="5">
    <source>
        <dbReference type="ARBA" id="ARBA00023242"/>
    </source>
</evidence>
<dbReference type="AlphaFoldDB" id="A0AAN9GS05"/>
<keyword evidence="11" id="KW-1185">Reference proteome</keyword>
<evidence type="ECO:0000259" key="9">
    <source>
        <dbReference type="PROSITE" id="PS51980"/>
    </source>
</evidence>
<comment type="caution">
    <text evidence="10">The sequence shown here is derived from an EMBL/GenBank/DDBJ whole genome shotgun (WGS) entry which is preliminary data.</text>
</comment>
<accession>A0AAN9GS05</accession>
<organism evidence="10 11">
    <name type="scientific">Littorina saxatilis</name>
    <dbReference type="NCBI Taxonomy" id="31220"/>
    <lineage>
        <taxon>Eukaryota</taxon>
        <taxon>Metazoa</taxon>
        <taxon>Spiralia</taxon>
        <taxon>Lophotrochozoa</taxon>
        <taxon>Mollusca</taxon>
        <taxon>Gastropoda</taxon>
        <taxon>Caenogastropoda</taxon>
        <taxon>Littorinimorpha</taxon>
        <taxon>Littorinoidea</taxon>
        <taxon>Littorinidae</taxon>
        <taxon>Littorina</taxon>
    </lineage>
</organism>
<dbReference type="SUPFAM" id="SSF46785">
    <property type="entry name" value="Winged helix' DNA-binding domain"/>
    <property type="match status" value="1"/>
</dbReference>
<dbReference type="Pfam" id="PF10390">
    <property type="entry name" value="ELL"/>
    <property type="match status" value="1"/>
</dbReference>
<dbReference type="PANTHER" id="PTHR23288:SF17">
    <property type="entry name" value="RNA POLYMERASE II ELONGATION FACTOR ELL"/>
    <property type="match status" value="1"/>
</dbReference>
<dbReference type="InterPro" id="IPR031176">
    <property type="entry name" value="ELL/occludin"/>
</dbReference>
<feature type="compositionally biased region" description="Polar residues" evidence="8">
    <location>
        <begin position="399"/>
        <end position="418"/>
    </location>
</feature>
<dbReference type="Gene3D" id="6.10.140.340">
    <property type="match status" value="1"/>
</dbReference>
<feature type="compositionally biased region" description="Polar residues" evidence="8">
    <location>
        <begin position="327"/>
        <end position="340"/>
    </location>
</feature>
<protein>
    <recommendedName>
        <fullName evidence="9">OCEL domain-containing protein</fullName>
    </recommendedName>
</protein>